<gene>
    <name evidence="1" type="ORF">CEN46_00690</name>
</gene>
<accession>A0A2N6LPJ8</accession>
<dbReference type="RefSeq" id="WP_102180025.1">
    <property type="nucleotide sequence ID" value="NZ_NMQE01000018.1"/>
</dbReference>
<comment type="caution">
    <text evidence="1">The sequence shown here is derived from an EMBL/GenBank/DDBJ whole genome shotgun (WGS) entry which is preliminary data.</text>
</comment>
<proteinExistence type="predicted"/>
<dbReference type="EMBL" id="NMQE01000018">
    <property type="protein sequence ID" value="PMB27801.1"/>
    <property type="molecule type" value="Genomic_DNA"/>
</dbReference>
<reference evidence="1 2" key="1">
    <citation type="submission" date="2017-07" db="EMBL/GenBank/DDBJ databases">
        <title>Genomes of Fischerella (Mastigocladus) sp. strains.</title>
        <authorList>
            <person name="Miller S.R."/>
        </authorList>
    </citation>
    <scope>NUCLEOTIDE SEQUENCE [LARGE SCALE GENOMIC DNA]</scope>
    <source>
        <strain evidence="1 2">CCMEE 5318</strain>
    </source>
</reference>
<protein>
    <submittedName>
        <fullName evidence="1">Uncharacterized protein</fullName>
    </submittedName>
</protein>
<evidence type="ECO:0000313" key="2">
    <source>
        <dbReference type="Proteomes" id="UP000235081"/>
    </source>
</evidence>
<dbReference type="GO" id="GO:0051276">
    <property type="term" value="P:chromosome organization"/>
    <property type="evidence" value="ECO:0007669"/>
    <property type="project" value="InterPro"/>
</dbReference>
<sequence>MKKLEEMTINELEVVAFSNITDFVTLGHTVRLKPIKEIPPEKLIAIASITQKRGETTIKLHDKVKALSLIGDYLGLFSEFNAAIAALRKYGLYVYQDDGGRWQISEDPIHQPQSEQVY</sequence>
<dbReference type="InterPro" id="IPR005335">
    <property type="entry name" value="Terminase_ssu"/>
</dbReference>
<organism evidence="1 2">
    <name type="scientific">Fischerella thermalis CCMEE 5318</name>
    <dbReference type="NCBI Taxonomy" id="2019666"/>
    <lineage>
        <taxon>Bacteria</taxon>
        <taxon>Bacillati</taxon>
        <taxon>Cyanobacteriota</taxon>
        <taxon>Cyanophyceae</taxon>
        <taxon>Nostocales</taxon>
        <taxon>Hapalosiphonaceae</taxon>
        <taxon>Fischerella</taxon>
    </lineage>
</organism>
<dbReference type="Pfam" id="PF03592">
    <property type="entry name" value="Terminase_2"/>
    <property type="match status" value="1"/>
</dbReference>
<name>A0A2N6LPJ8_9CYAN</name>
<evidence type="ECO:0000313" key="1">
    <source>
        <dbReference type="EMBL" id="PMB27801.1"/>
    </source>
</evidence>
<dbReference type="AlphaFoldDB" id="A0A2N6LPJ8"/>
<dbReference type="Proteomes" id="UP000235081">
    <property type="component" value="Unassembled WGS sequence"/>
</dbReference>